<dbReference type="SUPFAM" id="SSF51735">
    <property type="entry name" value="NAD(P)-binding Rossmann-fold domains"/>
    <property type="match status" value="1"/>
</dbReference>
<evidence type="ECO:0000313" key="3">
    <source>
        <dbReference type="EMBL" id="CAB4816902.1"/>
    </source>
</evidence>
<dbReference type="AlphaFoldDB" id="A0A6J6Z597"/>
<dbReference type="Pfam" id="PF13561">
    <property type="entry name" value="adh_short_C2"/>
    <property type="match status" value="1"/>
</dbReference>
<accession>A0A6J6Z597</accession>
<dbReference type="PANTHER" id="PTHR42760">
    <property type="entry name" value="SHORT-CHAIN DEHYDROGENASES/REDUCTASES FAMILY MEMBER"/>
    <property type="match status" value="1"/>
</dbReference>
<dbReference type="GO" id="GO:0016616">
    <property type="term" value="F:oxidoreductase activity, acting on the CH-OH group of donors, NAD or NADP as acceptor"/>
    <property type="evidence" value="ECO:0007669"/>
    <property type="project" value="TreeGrafter"/>
</dbReference>
<keyword evidence="2" id="KW-0560">Oxidoreductase</keyword>
<dbReference type="InterPro" id="IPR002347">
    <property type="entry name" value="SDR_fam"/>
</dbReference>
<dbReference type="PRINTS" id="PR00081">
    <property type="entry name" value="GDHRDH"/>
</dbReference>
<comment type="similarity">
    <text evidence="1">Belongs to the short-chain dehydrogenases/reductases (SDR) family.</text>
</comment>
<dbReference type="Gene3D" id="3.40.50.720">
    <property type="entry name" value="NAD(P)-binding Rossmann-like Domain"/>
    <property type="match status" value="1"/>
</dbReference>
<evidence type="ECO:0000256" key="1">
    <source>
        <dbReference type="ARBA" id="ARBA00006484"/>
    </source>
</evidence>
<organism evidence="3">
    <name type="scientific">freshwater metagenome</name>
    <dbReference type="NCBI Taxonomy" id="449393"/>
    <lineage>
        <taxon>unclassified sequences</taxon>
        <taxon>metagenomes</taxon>
        <taxon>ecological metagenomes</taxon>
    </lineage>
</organism>
<dbReference type="PANTHER" id="PTHR42760:SF133">
    <property type="entry name" value="3-OXOACYL-[ACYL-CARRIER-PROTEIN] REDUCTASE"/>
    <property type="match status" value="1"/>
</dbReference>
<name>A0A6J6Z597_9ZZZZ</name>
<dbReference type="FunFam" id="3.40.50.720:FF:000084">
    <property type="entry name" value="Short-chain dehydrogenase reductase"/>
    <property type="match status" value="1"/>
</dbReference>
<gene>
    <name evidence="3" type="ORF">UFOPK3164_00135</name>
</gene>
<dbReference type="InterPro" id="IPR036291">
    <property type="entry name" value="NAD(P)-bd_dom_sf"/>
</dbReference>
<protein>
    <submittedName>
        <fullName evidence="3">Unannotated protein</fullName>
    </submittedName>
</protein>
<sequence length="278" mass="29307">MSSLVTLEEMRGIAMEIESTLLEGKVCVVSGIGPGLGRRAAVRLAANGADIAIGARRQSSLDDVAAEIEALGRKVIAVPTDISNVEDCERLCATAAKELGRVDVLVNNAFRFDAFQTFEDVDLVQWEKIVGTNVFGSLRMTKAVLPHLHAVGGGSVVMIASMVARQPQPLQGGYATSKGGLLTATRVLAFELGAKNIRVNAVVPGWMKGPSVDIYLSMTAEQRGITEAEVEAELIKPIPIGRIPVDQEVAGAVVFLASDLSSAITGQAIDVNGGEHFN</sequence>
<dbReference type="NCBIfam" id="NF005909">
    <property type="entry name" value="PRK07890.1"/>
    <property type="match status" value="1"/>
</dbReference>
<dbReference type="PRINTS" id="PR00080">
    <property type="entry name" value="SDRFAMILY"/>
</dbReference>
<dbReference type="CDD" id="cd05233">
    <property type="entry name" value="SDR_c"/>
    <property type="match status" value="1"/>
</dbReference>
<proteinExistence type="inferred from homology"/>
<reference evidence="3" key="1">
    <citation type="submission" date="2020-05" db="EMBL/GenBank/DDBJ databases">
        <authorList>
            <person name="Chiriac C."/>
            <person name="Salcher M."/>
            <person name="Ghai R."/>
            <person name="Kavagutti S V."/>
        </authorList>
    </citation>
    <scope>NUCLEOTIDE SEQUENCE</scope>
</reference>
<dbReference type="EMBL" id="CAFABE010000003">
    <property type="protein sequence ID" value="CAB4816902.1"/>
    <property type="molecule type" value="Genomic_DNA"/>
</dbReference>
<evidence type="ECO:0000256" key="2">
    <source>
        <dbReference type="ARBA" id="ARBA00023002"/>
    </source>
</evidence>